<keyword evidence="5" id="KW-0418">Kinase</keyword>
<dbReference type="PROSITE" id="PS50112">
    <property type="entry name" value="PAS"/>
    <property type="match status" value="2"/>
</dbReference>
<dbReference type="Gene3D" id="3.10.580.10">
    <property type="entry name" value="CBS-domain"/>
    <property type="match status" value="1"/>
</dbReference>
<comment type="catalytic activity">
    <reaction evidence="1">
        <text>ATP + protein L-histidine = ADP + protein N-phospho-L-histidine.</text>
        <dbReference type="EC" id="2.7.13.3"/>
    </reaction>
</comment>
<dbReference type="InterPro" id="IPR003594">
    <property type="entry name" value="HATPase_dom"/>
</dbReference>
<evidence type="ECO:0000259" key="8">
    <source>
        <dbReference type="PROSITE" id="PS50112"/>
    </source>
</evidence>
<evidence type="ECO:0000256" key="4">
    <source>
        <dbReference type="ARBA" id="ARBA00022679"/>
    </source>
</evidence>
<dbReference type="InterPro" id="IPR001610">
    <property type="entry name" value="PAC"/>
</dbReference>
<dbReference type="SUPFAM" id="SSF55874">
    <property type="entry name" value="ATPase domain of HSP90 chaperone/DNA topoisomerase II/histidine kinase"/>
    <property type="match status" value="1"/>
</dbReference>
<dbReference type="InterPro" id="IPR052162">
    <property type="entry name" value="Sensor_kinase/Photoreceptor"/>
</dbReference>
<evidence type="ECO:0000256" key="1">
    <source>
        <dbReference type="ARBA" id="ARBA00000085"/>
    </source>
</evidence>
<keyword evidence="11" id="KW-1185">Reference proteome</keyword>
<dbReference type="PRINTS" id="PR00344">
    <property type="entry name" value="BCTRLSENSOR"/>
</dbReference>
<dbReference type="Gene3D" id="2.10.70.100">
    <property type="match status" value="1"/>
</dbReference>
<keyword evidence="4" id="KW-0808">Transferase</keyword>
<feature type="domain" description="Histidine kinase" evidence="7">
    <location>
        <begin position="581"/>
        <end position="795"/>
    </location>
</feature>
<dbReference type="InterPro" id="IPR003661">
    <property type="entry name" value="HisK_dim/P_dom"/>
</dbReference>
<comment type="caution">
    <text evidence="10">The sequence shown here is derived from an EMBL/GenBank/DDBJ whole genome shotgun (WGS) entry which is preliminary data.</text>
</comment>
<dbReference type="CDD" id="cd00130">
    <property type="entry name" value="PAS"/>
    <property type="match status" value="3"/>
</dbReference>
<dbReference type="SUPFAM" id="SSF55785">
    <property type="entry name" value="PYP-like sensor domain (PAS domain)"/>
    <property type="match status" value="3"/>
</dbReference>
<accession>A0A4Q7E5R9</accession>
<keyword evidence="3" id="KW-0597">Phosphoprotein</keyword>
<dbReference type="Pfam" id="PF02518">
    <property type="entry name" value="HATPase_c"/>
    <property type="match status" value="1"/>
</dbReference>
<evidence type="ECO:0000256" key="3">
    <source>
        <dbReference type="ARBA" id="ARBA00022553"/>
    </source>
</evidence>
<dbReference type="SUPFAM" id="SSF54631">
    <property type="entry name" value="CBS-domain pair"/>
    <property type="match status" value="1"/>
</dbReference>
<name>A0A4Q7E5R9_9CYAN</name>
<dbReference type="PROSITE" id="PS50109">
    <property type="entry name" value="HIS_KIN"/>
    <property type="match status" value="1"/>
</dbReference>
<dbReference type="Gene3D" id="1.10.287.130">
    <property type="match status" value="1"/>
</dbReference>
<dbReference type="InterPro" id="IPR000700">
    <property type="entry name" value="PAS-assoc_C"/>
</dbReference>
<dbReference type="Proteomes" id="UP000292459">
    <property type="component" value="Unassembled WGS sequence"/>
</dbReference>
<feature type="domain" description="PAC" evidence="9">
    <location>
        <begin position="262"/>
        <end position="315"/>
    </location>
</feature>
<dbReference type="InterPro" id="IPR046342">
    <property type="entry name" value="CBS_dom_sf"/>
</dbReference>
<dbReference type="OrthoDB" id="475707at2"/>
<organism evidence="10 11">
    <name type="scientific">Leptolyngbya iicbica LK</name>
    <dbReference type="NCBI Taxonomy" id="2294035"/>
    <lineage>
        <taxon>Bacteria</taxon>
        <taxon>Bacillati</taxon>
        <taxon>Cyanobacteriota</taxon>
        <taxon>Cyanophyceae</taxon>
        <taxon>Leptolyngbyales</taxon>
        <taxon>Leptolyngbyaceae</taxon>
        <taxon>Leptolyngbya group</taxon>
        <taxon>Leptolyngbya</taxon>
        <taxon>Leptolyngbya iicbica</taxon>
    </lineage>
</organism>
<feature type="domain" description="PAS" evidence="8">
    <location>
        <begin position="316"/>
        <end position="386"/>
    </location>
</feature>
<dbReference type="GO" id="GO:0000155">
    <property type="term" value="F:phosphorelay sensor kinase activity"/>
    <property type="evidence" value="ECO:0007669"/>
    <property type="project" value="InterPro"/>
</dbReference>
<dbReference type="InterPro" id="IPR004358">
    <property type="entry name" value="Sig_transdc_His_kin-like_C"/>
</dbReference>
<evidence type="ECO:0000313" key="11">
    <source>
        <dbReference type="Proteomes" id="UP000292459"/>
    </source>
</evidence>
<evidence type="ECO:0000259" key="7">
    <source>
        <dbReference type="PROSITE" id="PS50109"/>
    </source>
</evidence>
<evidence type="ECO:0000256" key="2">
    <source>
        <dbReference type="ARBA" id="ARBA00012438"/>
    </source>
</evidence>
<dbReference type="AlphaFoldDB" id="A0A4Q7E5R9"/>
<feature type="domain" description="PAS" evidence="8">
    <location>
        <begin position="185"/>
        <end position="257"/>
    </location>
</feature>
<dbReference type="InterPro" id="IPR013655">
    <property type="entry name" value="PAS_fold_3"/>
</dbReference>
<protein>
    <recommendedName>
        <fullName evidence="2">histidine kinase</fullName>
        <ecNumber evidence="2">2.7.13.3</ecNumber>
    </recommendedName>
</protein>
<keyword evidence="6" id="KW-0902">Two-component regulatory system</keyword>
<dbReference type="InterPro" id="IPR035965">
    <property type="entry name" value="PAS-like_dom_sf"/>
</dbReference>
<dbReference type="InterPro" id="IPR036890">
    <property type="entry name" value="HATPase_C_sf"/>
</dbReference>
<dbReference type="FunFam" id="3.30.565.10:FF:000006">
    <property type="entry name" value="Sensor histidine kinase WalK"/>
    <property type="match status" value="1"/>
</dbReference>
<dbReference type="Pfam" id="PF08447">
    <property type="entry name" value="PAS_3"/>
    <property type="match status" value="3"/>
</dbReference>
<dbReference type="PANTHER" id="PTHR43304:SF1">
    <property type="entry name" value="PAC DOMAIN-CONTAINING PROTEIN"/>
    <property type="match status" value="1"/>
</dbReference>
<dbReference type="PROSITE" id="PS50113">
    <property type="entry name" value="PAC"/>
    <property type="match status" value="2"/>
</dbReference>
<evidence type="ECO:0000313" key="10">
    <source>
        <dbReference type="EMBL" id="RZM75476.1"/>
    </source>
</evidence>
<dbReference type="InterPro" id="IPR000014">
    <property type="entry name" value="PAS"/>
</dbReference>
<proteinExistence type="predicted"/>
<dbReference type="InterPro" id="IPR005467">
    <property type="entry name" value="His_kinase_dom"/>
</dbReference>
<dbReference type="PANTHER" id="PTHR43304">
    <property type="entry name" value="PHYTOCHROME-LIKE PROTEIN CPH1"/>
    <property type="match status" value="1"/>
</dbReference>
<gene>
    <name evidence="10" type="ORF">DYY88_21320</name>
</gene>
<reference evidence="10 11" key="1">
    <citation type="submission" date="2018-11" db="EMBL/GenBank/DDBJ databases">
        <title>Whole genome sequencing of an environmental sample.</title>
        <authorList>
            <person name="Sarangi A.N."/>
            <person name="Singh D."/>
            <person name="Tripathy S."/>
        </authorList>
    </citation>
    <scope>NUCLEOTIDE SEQUENCE [LARGE SCALE GENOMIC DNA]</scope>
    <source>
        <strain evidence="10 11">Lakshadweep</strain>
    </source>
</reference>
<dbReference type="SMART" id="SM00091">
    <property type="entry name" value="PAS"/>
    <property type="match status" value="3"/>
</dbReference>
<dbReference type="SMART" id="SM00086">
    <property type="entry name" value="PAC"/>
    <property type="match status" value="3"/>
</dbReference>
<sequence length="805" mass="89747">MQLKSAIGTSNNPLPQNLSSAVVRSLTVVSPNTYLLDAIALMTPDMASFGDLKTSKSCDPNHVWVLEGDRILGVLTVATVVHLSANPAALPQLSLSEVLVSPQAILSEVALSDGDVITDVWRSPPVVPIAVVDEQQRLVGMITRESLWSAVAAVPIPASTAQEMSPPSPAETAPAVNSLRGTPLSVMSVEAIFDTLLAGYWDWDIPANQEYLSPGFKRMFGYADHELPNAPEAWQNLIFPEDLAKVMASFERHVSSRGQEPFDNEVRYHHKNGDIVWVNCVGEVVAWDEQGQPLRMIGCHIDITQQKRAELETQQTKEELENFFTVALDLLCIADTEGYFRRVNQAWETTLGYAPAELEGQSFLALVHPDDIEETLAAIAQLTHQERVQSFVNRYRCRDGSYRYIEWYSQPQGDLIYAAARDITEHRQLEMKLRRREAHLKTAQRIAKLGSWEFEVATGRIIWSDEVFEIFGRDPALGPPSYAELLTIYHPDDQAYHDRVVQEAIKTQQPYDLDLRAFHPDGRLMYLQARGEPIFNAAGELVQLVGVLLDITERKQTEAQLRQTSAQLAASNDELEAFAYSVSHDLRAPLRAIEGFSQALLEDYGDQFDQLGQRYFDRIRHNVARMNDLINALLALSRVSRSAMTCTWVNLSDLVTAEITELQTINPDRQVTLIVPPQVVAWGDRTLLGVVISNLVQNSWKFTQHHPTAQIELGQCDRGEQPTYFIRDDGAGFDMAHADMLFGVFQRLHNMTEFPGTGVGLATAKRIIQRHGGKMWGTGAVEAGATIYFSLPMASDNATNQGTRG</sequence>
<dbReference type="Pfam" id="PF00512">
    <property type="entry name" value="HisKA"/>
    <property type="match status" value="1"/>
</dbReference>
<evidence type="ECO:0000256" key="6">
    <source>
        <dbReference type="ARBA" id="ARBA00023012"/>
    </source>
</evidence>
<evidence type="ECO:0000256" key="5">
    <source>
        <dbReference type="ARBA" id="ARBA00022777"/>
    </source>
</evidence>
<dbReference type="SUPFAM" id="SSF47384">
    <property type="entry name" value="Homodimeric domain of signal transducing histidine kinase"/>
    <property type="match status" value="1"/>
</dbReference>
<dbReference type="EC" id="2.7.13.3" evidence="2"/>
<dbReference type="SMART" id="SM00388">
    <property type="entry name" value="HisKA"/>
    <property type="match status" value="1"/>
</dbReference>
<dbReference type="NCBIfam" id="TIGR00229">
    <property type="entry name" value="sensory_box"/>
    <property type="match status" value="3"/>
</dbReference>
<dbReference type="InterPro" id="IPR036097">
    <property type="entry name" value="HisK_dim/P_sf"/>
</dbReference>
<dbReference type="SMART" id="SM00387">
    <property type="entry name" value="HATPase_c"/>
    <property type="match status" value="1"/>
</dbReference>
<dbReference type="EMBL" id="QVFV01000008">
    <property type="protein sequence ID" value="RZM75476.1"/>
    <property type="molecule type" value="Genomic_DNA"/>
</dbReference>
<feature type="domain" description="PAC" evidence="9">
    <location>
        <begin position="511"/>
        <end position="563"/>
    </location>
</feature>
<dbReference type="Gene3D" id="3.30.450.20">
    <property type="entry name" value="PAS domain"/>
    <property type="match status" value="3"/>
</dbReference>
<evidence type="ECO:0000259" key="9">
    <source>
        <dbReference type="PROSITE" id="PS50113"/>
    </source>
</evidence>
<dbReference type="Gene3D" id="3.30.565.10">
    <property type="entry name" value="Histidine kinase-like ATPase, C-terminal domain"/>
    <property type="match status" value="1"/>
</dbReference>
<dbReference type="CDD" id="cd00082">
    <property type="entry name" value="HisKA"/>
    <property type="match status" value="1"/>
</dbReference>
<dbReference type="FunFam" id="1.10.287.130:FF:000101">
    <property type="entry name" value="Sensor histidine kinase"/>
    <property type="match status" value="1"/>
</dbReference>